<dbReference type="Gene3D" id="1.10.287.3510">
    <property type="match status" value="1"/>
</dbReference>
<evidence type="ECO:0000256" key="2">
    <source>
        <dbReference type="ARBA" id="ARBA00010388"/>
    </source>
</evidence>
<feature type="transmembrane region" description="Helical" evidence="8">
    <location>
        <begin position="62"/>
        <end position="85"/>
    </location>
</feature>
<protein>
    <submittedName>
        <fullName evidence="9">Multiple resistance and pH homeostasis protein C</fullName>
    </submittedName>
</protein>
<sequence length="155" mass="16645">MDRHARRHDPARARPSNAGDDGRGHARRAQHGELPPIFGIVGKEFLGRARGAGSALDDGLRFLFGLILISIAANRVILASGGLTAEAPPLVEYYATLPPFGAANTLPQALVLTALMIGFGLFAFTRELVYRAHREIGTLNSDGMRIAEPHEEGHS</sequence>
<evidence type="ECO:0000256" key="1">
    <source>
        <dbReference type="ARBA" id="ARBA00004651"/>
    </source>
</evidence>
<feature type="compositionally biased region" description="Basic and acidic residues" evidence="7">
    <location>
        <begin position="1"/>
        <end position="12"/>
    </location>
</feature>
<feature type="transmembrane region" description="Helical" evidence="8">
    <location>
        <begin position="105"/>
        <end position="124"/>
    </location>
</feature>
<evidence type="ECO:0000256" key="6">
    <source>
        <dbReference type="ARBA" id="ARBA00023136"/>
    </source>
</evidence>
<comment type="similarity">
    <text evidence="2">Belongs to the CPA3 antiporters (TC 2.A.63) subunit C family.</text>
</comment>
<evidence type="ECO:0000256" key="3">
    <source>
        <dbReference type="ARBA" id="ARBA00022475"/>
    </source>
</evidence>
<dbReference type="OrthoDB" id="9799219at2"/>
<dbReference type="STRING" id="313367.JSE7799_02876"/>
<keyword evidence="10" id="KW-1185">Reference proteome</keyword>
<keyword evidence="4 8" id="KW-0812">Transmembrane</keyword>
<gene>
    <name evidence="9" type="primary">mrpC_1</name>
    <name evidence="9" type="ORF">JSE7799_02876</name>
</gene>
<proteinExistence type="inferred from homology"/>
<evidence type="ECO:0000256" key="4">
    <source>
        <dbReference type="ARBA" id="ARBA00022692"/>
    </source>
</evidence>
<name>A0A0M7BFP4_9RHOB</name>
<evidence type="ECO:0000256" key="8">
    <source>
        <dbReference type="SAM" id="Phobius"/>
    </source>
</evidence>
<dbReference type="InterPro" id="IPR050601">
    <property type="entry name" value="CPA3_antiporter_subunitC"/>
</dbReference>
<evidence type="ECO:0000256" key="5">
    <source>
        <dbReference type="ARBA" id="ARBA00022989"/>
    </source>
</evidence>
<keyword evidence="3" id="KW-1003">Cell membrane</keyword>
<keyword evidence="6 8" id="KW-0472">Membrane</keyword>
<evidence type="ECO:0000313" key="9">
    <source>
        <dbReference type="EMBL" id="CUH40146.1"/>
    </source>
</evidence>
<evidence type="ECO:0000313" key="10">
    <source>
        <dbReference type="Proteomes" id="UP000049455"/>
    </source>
</evidence>
<reference evidence="9 10" key="1">
    <citation type="submission" date="2015-09" db="EMBL/GenBank/DDBJ databases">
        <authorList>
            <person name="Jackson K.R."/>
            <person name="Lunt B.L."/>
            <person name="Fisher J.N.B."/>
            <person name="Gardner A.V."/>
            <person name="Bailey M.E."/>
            <person name="Deus L.M."/>
            <person name="Earl A.S."/>
            <person name="Gibby P.D."/>
            <person name="Hartmann K.A."/>
            <person name="Liu J.E."/>
            <person name="Manci A.M."/>
            <person name="Nielsen D.A."/>
            <person name="Solomon M.B."/>
            <person name="Breakwell D.P."/>
            <person name="Burnett S.H."/>
            <person name="Grose J.H."/>
        </authorList>
    </citation>
    <scope>NUCLEOTIDE SEQUENCE [LARGE SCALE GENOMIC DNA]</scope>
    <source>
        <strain evidence="9 10">CECT 7799</strain>
    </source>
</reference>
<dbReference type="Proteomes" id="UP000049455">
    <property type="component" value="Unassembled WGS sequence"/>
</dbReference>
<dbReference type="PANTHER" id="PTHR34583">
    <property type="entry name" value="ANTIPORTER SUBUNIT MNHC2-RELATED"/>
    <property type="match status" value="1"/>
</dbReference>
<dbReference type="AlphaFoldDB" id="A0A0M7BFP4"/>
<evidence type="ECO:0000256" key="7">
    <source>
        <dbReference type="SAM" id="MobiDB-lite"/>
    </source>
</evidence>
<organism evidence="9 10">
    <name type="scientific">Jannaschia seosinensis</name>
    <dbReference type="NCBI Taxonomy" id="313367"/>
    <lineage>
        <taxon>Bacteria</taxon>
        <taxon>Pseudomonadati</taxon>
        <taxon>Pseudomonadota</taxon>
        <taxon>Alphaproteobacteria</taxon>
        <taxon>Rhodobacterales</taxon>
        <taxon>Roseobacteraceae</taxon>
        <taxon>Jannaschia</taxon>
    </lineage>
</organism>
<keyword evidence="5 8" id="KW-1133">Transmembrane helix</keyword>
<accession>A0A0M7BFP4</accession>
<dbReference type="Pfam" id="PF00420">
    <property type="entry name" value="Oxidored_q2"/>
    <property type="match status" value="1"/>
</dbReference>
<dbReference type="RefSeq" id="WP_083480610.1">
    <property type="nucleotide sequence ID" value="NZ_CYPR01000194.1"/>
</dbReference>
<dbReference type="EMBL" id="CYPR01000194">
    <property type="protein sequence ID" value="CUH40146.1"/>
    <property type="molecule type" value="Genomic_DNA"/>
</dbReference>
<dbReference type="PANTHER" id="PTHR34583:SF2">
    <property type="entry name" value="ANTIPORTER SUBUNIT MNHC2-RELATED"/>
    <property type="match status" value="1"/>
</dbReference>
<dbReference type="GO" id="GO:0005886">
    <property type="term" value="C:plasma membrane"/>
    <property type="evidence" value="ECO:0007669"/>
    <property type="project" value="UniProtKB-SubCell"/>
</dbReference>
<dbReference type="InterPro" id="IPR039428">
    <property type="entry name" value="NUOK/Mnh_C1-like"/>
</dbReference>
<feature type="region of interest" description="Disordered" evidence="7">
    <location>
        <begin position="1"/>
        <end position="29"/>
    </location>
</feature>
<comment type="subcellular location">
    <subcellularLocation>
        <location evidence="1">Cell membrane</location>
        <topology evidence="1">Multi-pass membrane protein</topology>
    </subcellularLocation>
</comment>